<feature type="region of interest" description="Disordered" evidence="1">
    <location>
        <begin position="39"/>
        <end position="58"/>
    </location>
</feature>
<gene>
    <name evidence="2" type="ORF">K7432_004936</name>
</gene>
<dbReference type="Proteomes" id="UP001479436">
    <property type="component" value="Unassembled WGS sequence"/>
</dbReference>
<accession>A0ABR2W3V9</accession>
<protein>
    <submittedName>
        <fullName evidence="2">Uncharacterized protein</fullName>
    </submittedName>
</protein>
<evidence type="ECO:0000256" key="1">
    <source>
        <dbReference type="SAM" id="MobiDB-lite"/>
    </source>
</evidence>
<evidence type="ECO:0000313" key="2">
    <source>
        <dbReference type="EMBL" id="KAK9719242.1"/>
    </source>
</evidence>
<comment type="caution">
    <text evidence="2">The sequence shown here is derived from an EMBL/GenBank/DDBJ whole genome shotgun (WGS) entry which is preliminary data.</text>
</comment>
<keyword evidence="3" id="KW-1185">Reference proteome</keyword>
<organism evidence="2 3">
    <name type="scientific">Basidiobolus ranarum</name>
    <dbReference type="NCBI Taxonomy" id="34480"/>
    <lineage>
        <taxon>Eukaryota</taxon>
        <taxon>Fungi</taxon>
        <taxon>Fungi incertae sedis</taxon>
        <taxon>Zoopagomycota</taxon>
        <taxon>Entomophthoromycotina</taxon>
        <taxon>Basidiobolomycetes</taxon>
        <taxon>Basidiobolales</taxon>
        <taxon>Basidiobolaceae</taxon>
        <taxon>Basidiobolus</taxon>
    </lineage>
</organism>
<proteinExistence type="predicted"/>
<dbReference type="EMBL" id="JASJQH010007056">
    <property type="protein sequence ID" value="KAK9719242.1"/>
    <property type="molecule type" value="Genomic_DNA"/>
</dbReference>
<sequence length="58" mass="6326">MVIESAAIRRSDSPFKPTFTVKSGVAPISNGEHFNKDIPNNASSATSARWQDSRVIVH</sequence>
<name>A0ABR2W3V9_9FUNG</name>
<evidence type="ECO:0000313" key="3">
    <source>
        <dbReference type="Proteomes" id="UP001479436"/>
    </source>
</evidence>
<reference evidence="2 3" key="1">
    <citation type="submission" date="2023-04" db="EMBL/GenBank/DDBJ databases">
        <title>Genome of Basidiobolus ranarum AG-B5.</title>
        <authorList>
            <person name="Stajich J.E."/>
            <person name="Carter-House D."/>
            <person name="Gryganskyi A."/>
        </authorList>
    </citation>
    <scope>NUCLEOTIDE SEQUENCE [LARGE SCALE GENOMIC DNA]</scope>
    <source>
        <strain evidence="2 3">AG-B5</strain>
    </source>
</reference>
<feature type="compositionally biased region" description="Polar residues" evidence="1">
    <location>
        <begin position="39"/>
        <end position="50"/>
    </location>
</feature>